<dbReference type="InterPro" id="IPR021257">
    <property type="entry name" value="DUF2809"/>
</dbReference>
<keyword evidence="3" id="KW-1185">Reference proteome</keyword>
<organism evidence="2 3">
    <name type="scientific">Rhodoferax ferrireducens</name>
    <dbReference type="NCBI Taxonomy" id="192843"/>
    <lineage>
        <taxon>Bacteria</taxon>
        <taxon>Pseudomonadati</taxon>
        <taxon>Pseudomonadota</taxon>
        <taxon>Betaproteobacteria</taxon>
        <taxon>Burkholderiales</taxon>
        <taxon>Comamonadaceae</taxon>
        <taxon>Rhodoferax</taxon>
    </lineage>
</organism>
<name>A0ABU2C8A3_9BURK</name>
<comment type="caution">
    <text evidence="2">The sequence shown here is derived from an EMBL/GenBank/DDBJ whole genome shotgun (WGS) entry which is preliminary data.</text>
</comment>
<dbReference type="Pfam" id="PF10990">
    <property type="entry name" value="DUF2809"/>
    <property type="match status" value="1"/>
</dbReference>
<evidence type="ECO:0000313" key="3">
    <source>
        <dbReference type="Proteomes" id="UP001180487"/>
    </source>
</evidence>
<evidence type="ECO:0000313" key="2">
    <source>
        <dbReference type="EMBL" id="MDR7377560.1"/>
    </source>
</evidence>
<gene>
    <name evidence="2" type="ORF">J2X19_002239</name>
</gene>
<sequence>MNTFTFRPPWLLAALALLAVEVAIARYAPPGVLRGFGGDVLVVVLVYALLRTGVAQPPARLALWALLFACAIEGLQGLGMVDLLGLHDQTALHHVLRIALGTTFDLRDLVAYGCGWLVCRALDLPRLTCRPAR</sequence>
<protein>
    <recommendedName>
        <fullName evidence="4">DUF2809 domain-containing protein</fullName>
    </recommendedName>
</protein>
<keyword evidence="1" id="KW-1133">Transmembrane helix</keyword>
<proteinExistence type="predicted"/>
<accession>A0ABU2C8A3</accession>
<evidence type="ECO:0000256" key="1">
    <source>
        <dbReference type="SAM" id="Phobius"/>
    </source>
</evidence>
<keyword evidence="1" id="KW-0472">Membrane</keyword>
<dbReference type="Proteomes" id="UP001180487">
    <property type="component" value="Unassembled WGS sequence"/>
</dbReference>
<dbReference type="EMBL" id="JAVDXT010000002">
    <property type="protein sequence ID" value="MDR7377560.1"/>
    <property type="molecule type" value="Genomic_DNA"/>
</dbReference>
<feature type="transmembrane region" description="Helical" evidence="1">
    <location>
        <begin position="61"/>
        <end position="81"/>
    </location>
</feature>
<feature type="transmembrane region" description="Helical" evidence="1">
    <location>
        <begin position="35"/>
        <end position="54"/>
    </location>
</feature>
<evidence type="ECO:0008006" key="4">
    <source>
        <dbReference type="Google" id="ProtNLM"/>
    </source>
</evidence>
<keyword evidence="1" id="KW-0812">Transmembrane</keyword>
<dbReference type="RefSeq" id="WP_310373198.1">
    <property type="nucleotide sequence ID" value="NZ_JAVDXT010000002.1"/>
</dbReference>
<reference evidence="2 3" key="1">
    <citation type="submission" date="2023-07" db="EMBL/GenBank/DDBJ databases">
        <title>Sorghum-associated microbial communities from plants grown in Nebraska, USA.</title>
        <authorList>
            <person name="Schachtman D."/>
        </authorList>
    </citation>
    <scope>NUCLEOTIDE SEQUENCE [LARGE SCALE GENOMIC DNA]</scope>
    <source>
        <strain evidence="2 3">BE313</strain>
    </source>
</reference>